<protein>
    <submittedName>
        <fullName evidence="1">Uncharacterized protein</fullName>
    </submittedName>
</protein>
<reference evidence="1" key="1">
    <citation type="submission" date="2014-05" db="EMBL/GenBank/DDBJ databases">
        <authorList>
            <person name="Chronopoulou M."/>
        </authorList>
    </citation>
    <scope>NUCLEOTIDE SEQUENCE</scope>
    <source>
        <tissue evidence="1">Whole organism</tissue>
    </source>
</reference>
<accession>A0A0K2VDL5</accession>
<name>A0A0K2VDL5_LEPSM</name>
<sequence>MKVFTVTFGLHVSNILFTFSTIGFPRHSASLTKKKMSEQYNMAYCPNADVHF</sequence>
<dbReference type="AlphaFoldDB" id="A0A0K2VDL5"/>
<proteinExistence type="predicted"/>
<evidence type="ECO:0000313" key="1">
    <source>
        <dbReference type="EMBL" id="CDW48420.1"/>
    </source>
</evidence>
<dbReference type="EMBL" id="HACA01031059">
    <property type="protein sequence ID" value="CDW48420.1"/>
    <property type="molecule type" value="Transcribed_RNA"/>
</dbReference>
<organism evidence="1">
    <name type="scientific">Lepeophtheirus salmonis</name>
    <name type="common">Salmon louse</name>
    <name type="synonym">Caligus salmonis</name>
    <dbReference type="NCBI Taxonomy" id="72036"/>
    <lineage>
        <taxon>Eukaryota</taxon>
        <taxon>Metazoa</taxon>
        <taxon>Ecdysozoa</taxon>
        <taxon>Arthropoda</taxon>
        <taxon>Crustacea</taxon>
        <taxon>Multicrustacea</taxon>
        <taxon>Hexanauplia</taxon>
        <taxon>Copepoda</taxon>
        <taxon>Siphonostomatoida</taxon>
        <taxon>Caligidae</taxon>
        <taxon>Lepeophtheirus</taxon>
    </lineage>
</organism>